<gene>
    <name evidence="5" type="ORF">SAMN06295964_1645</name>
</gene>
<name>A0A1T4YZS6_9ACTN</name>
<dbReference type="SMART" id="SM00079">
    <property type="entry name" value="PBPe"/>
    <property type="match status" value="1"/>
</dbReference>
<dbReference type="Gene3D" id="3.40.190.10">
    <property type="entry name" value="Periplasmic binding protein-like II"/>
    <property type="match status" value="2"/>
</dbReference>
<feature type="domain" description="Solute-binding protein family 3/N-terminal" evidence="3">
    <location>
        <begin position="59"/>
        <end position="287"/>
    </location>
</feature>
<protein>
    <submittedName>
        <fullName evidence="5">Amino acid ABC transporter substrate-binding protein, PAAT family</fullName>
    </submittedName>
</protein>
<dbReference type="PANTHER" id="PTHR35936">
    <property type="entry name" value="MEMBRANE-BOUND LYTIC MUREIN TRANSGLYCOSYLASE F"/>
    <property type="match status" value="1"/>
</dbReference>
<evidence type="ECO:0000313" key="5">
    <source>
        <dbReference type="EMBL" id="SKB07299.1"/>
    </source>
</evidence>
<dbReference type="EMBL" id="LT796768">
    <property type="protein sequence ID" value="SKB07299.1"/>
    <property type="molecule type" value="Genomic_DNA"/>
</dbReference>
<dbReference type="PANTHER" id="PTHR35936:SF19">
    <property type="entry name" value="AMINO-ACID-BINDING PROTEIN YXEM-RELATED"/>
    <property type="match status" value="1"/>
</dbReference>
<dbReference type="CDD" id="cd13530">
    <property type="entry name" value="PBP2_peptides_like"/>
    <property type="match status" value="1"/>
</dbReference>
<proteinExistence type="predicted"/>
<organism evidence="5 6">
    <name type="scientific">Aeromicrobium choanae</name>
    <dbReference type="NCBI Taxonomy" id="1736691"/>
    <lineage>
        <taxon>Bacteria</taxon>
        <taxon>Bacillati</taxon>
        <taxon>Actinomycetota</taxon>
        <taxon>Actinomycetes</taxon>
        <taxon>Propionibacteriales</taxon>
        <taxon>Nocardioidaceae</taxon>
        <taxon>Aeromicrobium</taxon>
    </lineage>
</organism>
<evidence type="ECO:0000313" key="6">
    <source>
        <dbReference type="Proteomes" id="UP000191040"/>
    </source>
</evidence>
<dbReference type="Pfam" id="PF00497">
    <property type="entry name" value="SBP_bac_3"/>
    <property type="match status" value="1"/>
</dbReference>
<dbReference type="AlphaFoldDB" id="A0A1T4YZS6"/>
<dbReference type="GO" id="GO:0016020">
    <property type="term" value="C:membrane"/>
    <property type="evidence" value="ECO:0007669"/>
    <property type="project" value="InterPro"/>
</dbReference>
<dbReference type="SUPFAM" id="SSF53850">
    <property type="entry name" value="Periplasmic binding protein-like II"/>
    <property type="match status" value="1"/>
</dbReference>
<dbReference type="Proteomes" id="UP000191040">
    <property type="component" value="Chromosome I"/>
</dbReference>
<evidence type="ECO:0000259" key="4">
    <source>
        <dbReference type="SMART" id="SM00079"/>
    </source>
</evidence>
<keyword evidence="1 2" id="KW-0732">Signal</keyword>
<dbReference type="InterPro" id="IPR001638">
    <property type="entry name" value="Solute-binding_3/MltF_N"/>
</dbReference>
<dbReference type="PROSITE" id="PS51257">
    <property type="entry name" value="PROKAR_LIPOPROTEIN"/>
    <property type="match status" value="1"/>
</dbReference>
<sequence>MGTMKRSLLAVPLALMLSVAAGCAPSDDSDDAKASESTASASAGGECAVDQLPLTTSGKLTIATDDPAFEPWFTDNDPSNGEGFESAVAYAVAEEMGFTRDQVTWTKVPFNVSYQPGKKAFDFDINQISITTERQKAVDFSKPYYSAAQAIIVREDSEFADASSLADFRTASLGAQIGTTSLKAIESLETEDAPLVYDDTTKAALALANGQVDGIVADLPSAFYLVAAELEDATIAGQFEFDGGEPEQFGLLLQKDSELTPCVDQAVTALTEDGTLADLEEKWLSASQDVPVLK</sequence>
<evidence type="ECO:0000256" key="1">
    <source>
        <dbReference type="ARBA" id="ARBA00022729"/>
    </source>
</evidence>
<feature type="chain" id="PRO_5039127541" evidence="2">
    <location>
        <begin position="24"/>
        <end position="294"/>
    </location>
</feature>
<feature type="domain" description="Ionotropic glutamate receptor C-terminal" evidence="4">
    <location>
        <begin position="59"/>
        <end position="286"/>
    </location>
</feature>
<evidence type="ECO:0000259" key="3">
    <source>
        <dbReference type="SMART" id="SM00062"/>
    </source>
</evidence>
<feature type="signal peptide" evidence="2">
    <location>
        <begin position="1"/>
        <end position="23"/>
    </location>
</feature>
<dbReference type="SMART" id="SM00062">
    <property type="entry name" value="PBPb"/>
    <property type="match status" value="1"/>
</dbReference>
<dbReference type="STRING" id="1736691.SAMN06295964_1645"/>
<accession>A0A1T4YZS6</accession>
<keyword evidence="6" id="KW-1185">Reference proteome</keyword>
<evidence type="ECO:0000256" key="2">
    <source>
        <dbReference type="SAM" id="SignalP"/>
    </source>
</evidence>
<dbReference type="InterPro" id="IPR001320">
    <property type="entry name" value="Iontro_rcpt_C"/>
</dbReference>
<reference evidence="6" key="1">
    <citation type="submission" date="2017-02" db="EMBL/GenBank/DDBJ databases">
        <authorList>
            <person name="Varghese N."/>
            <person name="Submissions S."/>
        </authorList>
    </citation>
    <scope>NUCLEOTIDE SEQUENCE [LARGE SCALE GENOMIC DNA]</scope>
    <source>
        <strain evidence="6">9H-4</strain>
    </source>
</reference>
<dbReference type="GO" id="GO:0015276">
    <property type="term" value="F:ligand-gated monoatomic ion channel activity"/>
    <property type="evidence" value="ECO:0007669"/>
    <property type="project" value="InterPro"/>
</dbReference>